<reference evidence="1" key="1">
    <citation type="submission" date="2019-10" db="EMBL/GenBank/DDBJ databases">
        <authorList>
            <consortium name="DOE Joint Genome Institute"/>
            <person name="Kuo A."/>
            <person name="Miyauchi S."/>
            <person name="Kiss E."/>
            <person name="Drula E."/>
            <person name="Kohler A."/>
            <person name="Sanchez-Garcia M."/>
            <person name="Andreopoulos B."/>
            <person name="Barry K.W."/>
            <person name="Bonito G."/>
            <person name="Buee M."/>
            <person name="Carver A."/>
            <person name="Chen C."/>
            <person name="Cichocki N."/>
            <person name="Clum A."/>
            <person name="Culley D."/>
            <person name="Crous P.W."/>
            <person name="Fauchery L."/>
            <person name="Girlanda M."/>
            <person name="Hayes R."/>
            <person name="Keri Z."/>
            <person name="Labutti K."/>
            <person name="Lipzen A."/>
            <person name="Lombard V."/>
            <person name="Magnuson J."/>
            <person name="Maillard F."/>
            <person name="Morin E."/>
            <person name="Murat C."/>
            <person name="Nolan M."/>
            <person name="Ohm R."/>
            <person name="Pangilinan J."/>
            <person name="Pereira M."/>
            <person name="Perotto S."/>
            <person name="Peter M."/>
            <person name="Riley R."/>
            <person name="Sitrit Y."/>
            <person name="Stielow B."/>
            <person name="Szollosi G."/>
            <person name="Zifcakova L."/>
            <person name="Stursova M."/>
            <person name="Spatafora J.W."/>
            <person name="Tedersoo L."/>
            <person name="Vaario L.-M."/>
            <person name="Yamada A."/>
            <person name="Yan M."/>
            <person name="Wang P."/>
            <person name="Xu J."/>
            <person name="Bruns T."/>
            <person name="Baldrian P."/>
            <person name="Vilgalys R."/>
            <person name="Henrissat B."/>
            <person name="Grigoriev I.V."/>
            <person name="Hibbett D."/>
            <person name="Nagy L.G."/>
            <person name="Martin F.M."/>
        </authorList>
    </citation>
    <scope>NUCLEOTIDE SEQUENCE</scope>
    <source>
        <strain evidence="1">P2</strain>
    </source>
</reference>
<accession>A0ACB6Z5B5</accession>
<keyword evidence="2" id="KW-1185">Reference proteome</keyword>
<comment type="caution">
    <text evidence="1">The sequence shown here is derived from an EMBL/GenBank/DDBJ whole genome shotgun (WGS) entry which is preliminary data.</text>
</comment>
<gene>
    <name evidence="1" type="ORF">BDM02DRAFT_3190251</name>
</gene>
<evidence type="ECO:0000313" key="2">
    <source>
        <dbReference type="Proteomes" id="UP000886501"/>
    </source>
</evidence>
<sequence length="375" mass="42513">MSNPHQPHLPPEILDHIVDFLCDEPETLKQCCLVSKSWVSRTRKHLFANVEFSTADDLEAWKQMFPDPARSPAHHTCTLSIDCIWAIEEADAEEGGWIPTFSRVNGVRLRVRTDPISPNEFEIPLTLFHKLSPLKSLRVVTIFYQCSRFWNVIQTLPLLEDLTLIGHGGGKWESLPAVYPSASPAFTGTLELDLYTMEGITRRLLGLPNGLHFRRLVFSWRHKEDLRWMEELVAACSHTVKSLDVTCYLFSHASSASVDLSKATKLRDVIFRPASLSIAWITTALQNVSPEHRNLQISIYLRYDLVLATTEPDAMQIVGGQWSDLDHLLVQFWELRSIRTKLVCSAPEEEPQGMGEHIGRLLPEVTGRGIVDLVE</sequence>
<dbReference type="Proteomes" id="UP000886501">
    <property type="component" value="Unassembled WGS sequence"/>
</dbReference>
<name>A0ACB6Z5B5_THEGA</name>
<reference evidence="1" key="2">
    <citation type="journal article" date="2020" name="Nat. Commun.">
        <title>Large-scale genome sequencing of mycorrhizal fungi provides insights into the early evolution of symbiotic traits.</title>
        <authorList>
            <person name="Miyauchi S."/>
            <person name="Kiss E."/>
            <person name="Kuo A."/>
            <person name="Drula E."/>
            <person name="Kohler A."/>
            <person name="Sanchez-Garcia M."/>
            <person name="Morin E."/>
            <person name="Andreopoulos B."/>
            <person name="Barry K.W."/>
            <person name="Bonito G."/>
            <person name="Buee M."/>
            <person name="Carver A."/>
            <person name="Chen C."/>
            <person name="Cichocki N."/>
            <person name="Clum A."/>
            <person name="Culley D."/>
            <person name="Crous P.W."/>
            <person name="Fauchery L."/>
            <person name="Girlanda M."/>
            <person name="Hayes R.D."/>
            <person name="Keri Z."/>
            <person name="LaButti K."/>
            <person name="Lipzen A."/>
            <person name="Lombard V."/>
            <person name="Magnuson J."/>
            <person name="Maillard F."/>
            <person name="Murat C."/>
            <person name="Nolan M."/>
            <person name="Ohm R.A."/>
            <person name="Pangilinan J."/>
            <person name="Pereira M.F."/>
            <person name="Perotto S."/>
            <person name="Peter M."/>
            <person name="Pfister S."/>
            <person name="Riley R."/>
            <person name="Sitrit Y."/>
            <person name="Stielow J.B."/>
            <person name="Szollosi G."/>
            <person name="Zifcakova L."/>
            <person name="Stursova M."/>
            <person name="Spatafora J.W."/>
            <person name="Tedersoo L."/>
            <person name="Vaario L.M."/>
            <person name="Yamada A."/>
            <person name="Yan M."/>
            <person name="Wang P."/>
            <person name="Xu J."/>
            <person name="Bruns T."/>
            <person name="Baldrian P."/>
            <person name="Vilgalys R."/>
            <person name="Dunand C."/>
            <person name="Henrissat B."/>
            <person name="Grigoriev I.V."/>
            <person name="Hibbett D."/>
            <person name="Nagy L.G."/>
            <person name="Martin F.M."/>
        </authorList>
    </citation>
    <scope>NUCLEOTIDE SEQUENCE</scope>
    <source>
        <strain evidence="1">P2</strain>
    </source>
</reference>
<proteinExistence type="predicted"/>
<organism evidence="1 2">
    <name type="scientific">Thelephora ganbajun</name>
    <name type="common">Ganba fungus</name>
    <dbReference type="NCBI Taxonomy" id="370292"/>
    <lineage>
        <taxon>Eukaryota</taxon>
        <taxon>Fungi</taxon>
        <taxon>Dikarya</taxon>
        <taxon>Basidiomycota</taxon>
        <taxon>Agaricomycotina</taxon>
        <taxon>Agaricomycetes</taxon>
        <taxon>Thelephorales</taxon>
        <taxon>Thelephoraceae</taxon>
        <taxon>Thelephora</taxon>
    </lineage>
</organism>
<dbReference type="EMBL" id="MU118118">
    <property type="protein sequence ID" value="KAF9644801.1"/>
    <property type="molecule type" value="Genomic_DNA"/>
</dbReference>
<evidence type="ECO:0000313" key="1">
    <source>
        <dbReference type="EMBL" id="KAF9644801.1"/>
    </source>
</evidence>
<protein>
    <submittedName>
        <fullName evidence="1">Uncharacterized protein</fullName>
    </submittedName>
</protein>